<dbReference type="Pfam" id="PF00672">
    <property type="entry name" value="HAMP"/>
    <property type="match status" value="1"/>
</dbReference>
<comment type="subcellular location">
    <subcellularLocation>
        <location evidence="1">Cell membrane</location>
    </subcellularLocation>
</comment>
<proteinExistence type="inferred from homology"/>
<evidence type="ECO:0000256" key="5">
    <source>
        <dbReference type="ARBA" id="ARBA00029447"/>
    </source>
</evidence>
<dbReference type="InterPro" id="IPR004089">
    <property type="entry name" value="MCPsignal_dom"/>
</dbReference>
<dbReference type="PANTHER" id="PTHR32089:SF112">
    <property type="entry name" value="LYSOZYME-LIKE PROTEIN-RELATED"/>
    <property type="match status" value="1"/>
</dbReference>
<comment type="caution">
    <text evidence="10">The sequence shown here is derived from an EMBL/GenBank/DDBJ whole genome shotgun (WGS) entry which is preliminary data.</text>
</comment>
<dbReference type="SMART" id="SM00304">
    <property type="entry name" value="HAMP"/>
    <property type="match status" value="1"/>
</dbReference>
<dbReference type="Gene3D" id="1.10.287.950">
    <property type="entry name" value="Methyl-accepting chemotaxis protein"/>
    <property type="match status" value="1"/>
</dbReference>
<sequence length="430" mass="45339">MTANPIKAMPKEVFDTLNKPVEQTFKHFETELELLQEILHRRIDQGNSTMYLLIAVVSLVLLAVTYLFISFYLSVKRAVHTLEASATQIAQGNLLSRVELKTKDELAVVASSFNLMADTFRSTILTGKQVSEQVAVSAGLLTRNAHTSAAASTQISDAIGVMAAGVSAQFQGAQEAAVAMEEMAQGVQRIAENASTVAEAAQGAESRARSGNASIQQAIGQMTKIHASVGESAAVIELLSSRSEEIGSISSVISEIAVQTNLLALNASIEAARAGEHGAGFAVVASEVKKLAEQTKTAAGQITGLINDIQVKTVGAAAKMHTGVQEAELGKRVIEETGAIFQEIVAAVQQVTEQIQEVSAAAEQMSAGTEQVTASISEMVGISRVSADNAEQVSSSSQQQLASMQEIAASADELSKVAQELREVIHQYTV</sequence>
<feature type="domain" description="HAMP" evidence="9">
    <location>
        <begin position="73"/>
        <end position="125"/>
    </location>
</feature>
<evidence type="ECO:0000256" key="4">
    <source>
        <dbReference type="ARBA" id="ARBA00023224"/>
    </source>
</evidence>
<protein>
    <submittedName>
        <fullName evidence="10">Methyl-accepting chemotaxis protein</fullName>
    </submittedName>
</protein>
<keyword evidence="2" id="KW-1003">Cell membrane</keyword>
<dbReference type="Gene3D" id="6.10.340.10">
    <property type="match status" value="1"/>
</dbReference>
<evidence type="ECO:0000256" key="7">
    <source>
        <dbReference type="SAM" id="Phobius"/>
    </source>
</evidence>
<name>A0ABV6DMY6_9BACL</name>
<dbReference type="Pfam" id="PF00015">
    <property type="entry name" value="MCPsignal"/>
    <property type="match status" value="1"/>
</dbReference>
<dbReference type="EMBL" id="JBHLWN010000067">
    <property type="protein sequence ID" value="MFC0214009.1"/>
    <property type="molecule type" value="Genomic_DNA"/>
</dbReference>
<evidence type="ECO:0000256" key="2">
    <source>
        <dbReference type="ARBA" id="ARBA00022475"/>
    </source>
</evidence>
<keyword evidence="4 6" id="KW-0807">Transducer</keyword>
<keyword evidence="7" id="KW-1133">Transmembrane helix</keyword>
<dbReference type="SMART" id="SM00283">
    <property type="entry name" value="MA"/>
    <property type="match status" value="1"/>
</dbReference>
<feature type="domain" description="Methyl-accepting transducer" evidence="8">
    <location>
        <begin position="144"/>
        <end position="380"/>
    </location>
</feature>
<evidence type="ECO:0000259" key="9">
    <source>
        <dbReference type="PROSITE" id="PS50885"/>
    </source>
</evidence>
<evidence type="ECO:0000256" key="6">
    <source>
        <dbReference type="PROSITE-ProRule" id="PRU00284"/>
    </source>
</evidence>
<organism evidence="10 11">
    <name type="scientific">Paenibacillus chartarius</name>
    <dbReference type="NCBI Taxonomy" id="747481"/>
    <lineage>
        <taxon>Bacteria</taxon>
        <taxon>Bacillati</taxon>
        <taxon>Bacillota</taxon>
        <taxon>Bacilli</taxon>
        <taxon>Bacillales</taxon>
        <taxon>Paenibacillaceae</taxon>
        <taxon>Paenibacillus</taxon>
    </lineage>
</organism>
<evidence type="ECO:0000256" key="1">
    <source>
        <dbReference type="ARBA" id="ARBA00004236"/>
    </source>
</evidence>
<accession>A0ABV6DMY6</accession>
<comment type="similarity">
    <text evidence="5">Belongs to the methyl-accepting chemotaxis (MCP) protein family.</text>
</comment>
<dbReference type="Proteomes" id="UP001589776">
    <property type="component" value="Unassembled WGS sequence"/>
</dbReference>
<evidence type="ECO:0000313" key="10">
    <source>
        <dbReference type="EMBL" id="MFC0214009.1"/>
    </source>
</evidence>
<reference evidence="10 11" key="1">
    <citation type="submission" date="2024-09" db="EMBL/GenBank/DDBJ databases">
        <authorList>
            <person name="Sun Q."/>
            <person name="Mori K."/>
        </authorList>
    </citation>
    <scope>NUCLEOTIDE SEQUENCE [LARGE SCALE GENOMIC DNA]</scope>
    <source>
        <strain evidence="10 11">CCM 7759</strain>
    </source>
</reference>
<feature type="transmembrane region" description="Helical" evidence="7">
    <location>
        <begin position="50"/>
        <end position="73"/>
    </location>
</feature>
<evidence type="ECO:0000313" key="11">
    <source>
        <dbReference type="Proteomes" id="UP001589776"/>
    </source>
</evidence>
<evidence type="ECO:0000259" key="8">
    <source>
        <dbReference type="PROSITE" id="PS50111"/>
    </source>
</evidence>
<dbReference type="PROSITE" id="PS50111">
    <property type="entry name" value="CHEMOTAXIS_TRANSDUC_2"/>
    <property type="match status" value="1"/>
</dbReference>
<dbReference type="PROSITE" id="PS50885">
    <property type="entry name" value="HAMP"/>
    <property type="match status" value="1"/>
</dbReference>
<dbReference type="CDD" id="cd06225">
    <property type="entry name" value="HAMP"/>
    <property type="match status" value="1"/>
</dbReference>
<dbReference type="CDD" id="cd11386">
    <property type="entry name" value="MCP_signal"/>
    <property type="match status" value="1"/>
</dbReference>
<dbReference type="PANTHER" id="PTHR32089">
    <property type="entry name" value="METHYL-ACCEPTING CHEMOTAXIS PROTEIN MCPB"/>
    <property type="match status" value="1"/>
</dbReference>
<dbReference type="SUPFAM" id="SSF58104">
    <property type="entry name" value="Methyl-accepting chemotaxis protein (MCP) signaling domain"/>
    <property type="match status" value="1"/>
</dbReference>
<evidence type="ECO:0000256" key="3">
    <source>
        <dbReference type="ARBA" id="ARBA00023136"/>
    </source>
</evidence>
<gene>
    <name evidence="10" type="ORF">ACFFK0_16385</name>
</gene>
<keyword evidence="3 7" id="KW-0472">Membrane</keyword>
<keyword evidence="11" id="KW-1185">Reference proteome</keyword>
<dbReference type="RefSeq" id="WP_377471342.1">
    <property type="nucleotide sequence ID" value="NZ_JBHLWN010000067.1"/>
</dbReference>
<dbReference type="InterPro" id="IPR003660">
    <property type="entry name" value="HAMP_dom"/>
</dbReference>
<keyword evidence="7" id="KW-0812">Transmembrane</keyword>